<evidence type="ECO:0000313" key="3">
    <source>
        <dbReference type="EMBL" id="EFV94421.1"/>
    </source>
</evidence>
<dbReference type="PANTHER" id="PTHR11895:SF7">
    <property type="entry name" value="GLUTAMYL-TRNA(GLN) AMIDOTRANSFERASE SUBUNIT A, MITOCHONDRIAL"/>
    <property type="match status" value="1"/>
</dbReference>
<dbReference type="RefSeq" id="WP_005674215.1">
    <property type="nucleotide sequence ID" value="NZ_CP146288.1"/>
</dbReference>
<dbReference type="InterPro" id="IPR023631">
    <property type="entry name" value="Amidase_dom"/>
</dbReference>
<keyword evidence="4" id="KW-1185">Reference proteome</keyword>
<dbReference type="InterPro" id="IPR036928">
    <property type="entry name" value="AS_sf"/>
</dbReference>
<name>E7RYU7_9BURK</name>
<dbReference type="InterPro" id="IPR000120">
    <property type="entry name" value="Amidase"/>
</dbReference>
<dbReference type="PANTHER" id="PTHR11895">
    <property type="entry name" value="TRANSAMIDASE"/>
    <property type="match status" value="1"/>
</dbReference>
<evidence type="ECO:0000256" key="1">
    <source>
        <dbReference type="ARBA" id="ARBA00009199"/>
    </source>
</evidence>
<dbReference type="eggNOG" id="COG0154">
    <property type="taxonomic scope" value="Bacteria"/>
</dbReference>
<comment type="caution">
    <text evidence="3">The sequence shown here is derived from an EMBL/GenBank/DDBJ whole genome shotgun (WGS) entry which is preliminary data.</text>
</comment>
<evidence type="ECO:0000313" key="4">
    <source>
        <dbReference type="Proteomes" id="UP000011021"/>
    </source>
</evidence>
<evidence type="ECO:0000259" key="2">
    <source>
        <dbReference type="Pfam" id="PF01425"/>
    </source>
</evidence>
<dbReference type="Pfam" id="PF01425">
    <property type="entry name" value="Amidase"/>
    <property type="match status" value="1"/>
</dbReference>
<dbReference type="Proteomes" id="UP000011021">
    <property type="component" value="Unassembled WGS sequence"/>
</dbReference>
<dbReference type="Gene3D" id="3.90.1300.10">
    <property type="entry name" value="Amidase signature (AS) domain"/>
    <property type="match status" value="1"/>
</dbReference>
<organism evidence="3 4">
    <name type="scientific">Lautropia mirabilis ATCC 51599</name>
    <dbReference type="NCBI Taxonomy" id="887898"/>
    <lineage>
        <taxon>Bacteria</taxon>
        <taxon>Pseudomonadati</taxon>
        <taxon>Pseudomonadota</taxon>
        <taxon>Betaproteobacteria</taxon>
        <taxon>Burkholderiales</taxon>
        <taxon>Burkholderiaceae</taxon>
        <taxon>Lautropia</taxon>
    </lineage>
</organism>
<comment type="similarity">
    <text evidence="1">Belongs to the amidase family.</text>
</comment>
<proteinExistence type="inferred from homology"/>
<accession>E7RYU7</accession>
<dbReference type="HOGENOM" id="CLU_009600_0_4_4"/>
<gene>
    <name evidence="3" type="ORF">HMPREF0551_1861</name>
</gene>
<reference evidence="3 4" key="1">
    <citation type="submission" date="2010-12" db="EMBL/GenBank/DDBJ databases">
        <authorList>
            <person name="Muzny D."/>
            <person name="Qin X."/>
            <person name="Deng J."/>
            <person name="Jiang H."/>
            <person name="Liu Y."/>
            <person name="Qu J."/>
            <person name="Song X.-Z."/>
            <person name="Zhang L."/>
            <person name="Thornton R."/>
            <person name="Coyle M."/>
            <person name="Francisco L."/>
            <person name="Jackson L."/>
            <person name="Javaid M."/>
            <person name="Korchina V."/>
            <person name="Kovar C."/>
            <person name="Mata R."/>
            <person name="Mathew T."/>
            <person name="Ngo R."/>
            <person name="Nguyen L."/>
            <person name="Nguyen N."/>
            <person name="Okwuonu G."/>
            <person name="Ongeri F."/>
            <person name="Pham C."/>
            <person name="Simmons D."/>
            <person name="Wilczek-Boney K."/>
            <person name="Hale W."/>
            <person name="Jakkamsetti A."/>
            <person name="Pham P."/>
            <person name="Ruth R."/>
            <person name="San Lucas F."/>
            <person name="Warren J."/>
            <person name="Zhang J."/>
            <person name="Zhao Z."/>
            <person name="Zhou C."/>
            <person name="Zhu D."/>
            <person name="Lee S."/>
            <person name="Bess C."/>
            <person name="Blankenburg K."/>
            <person name="Forbes L."/>
            <person name="Fu Q."/>
            <person name="Gubbala S."/>
            <person name="Hirani K."/>
            <person name="Jayaseelan J.C."/>
            <person name="Lara F."/>
            <person name="Munidasa M."/>
            <person name="Palculict T."/>
            <person name="Patil S."/>
            <person name="Pu L.-L."/>
            <person name="Saada N."/>
            <person name="Tang L."/>
            <person name="Weissenberger G."/>
            <person name="Zhu Y."/>
            <person name="Hemphill L."/>
            <person name="Shang Y."/>
            <person name="Youmans B."/>
            <person name="Ayvaz T."/>
            <person name="Ross M."/>
            <person name="Santibanez J."/>
            <person name="Aqrawi P."/>
            <person name="Gross S."/>
            <person name="Joshi V."/>
            <person name="Fowler G."/>
            <person name="Nazareth L."/>
            <person name="Reid J."/>
            <person name="Worley K."/>
            <person name="Petrosino J."/>
            <person name="Highlander S."/>
            <person name="Gibbs R."/>
        </authorList>
    </citation>
    <scope>NUCLEOTIDE SEQUENCE [LARGE SCALE GENOMIC DNA]</scope>
    <source>
        <strain evidence="3 4">ATCC 51599</strain>
    </source>
</reference>
<dbReference type="STRING" id="887898.HMPREF0551_1861"/>
<sequence>MTDWIGADSEKLTAAYAAQEASPVAVAEALFEHMTAQDEELGAVRVLSREAALESAAASERRWRRHAPQSPLDGVPVMVREDISLPSYANEVEGVSPVVARLLEAGCVVLGKTVMAAHDAVVAGRCIEGRLVRNPWQPALTTGGSSAGAAVACAAGYAPLHVAIDRIGSLRMPAAFCGVFGFKPTQGRVPLAAPAMGRVAGPITRSVHDAAAMMNILARPDDRDFACLPPESPEYRMRVDGMSPKSLTIAVLTDMGVGPAVDPAIRLAVQEAARALQTAGASVEMIDGFLDPEMFESMQMLLEAGAHRDLEAMSEHERVRLPGFVVDWAGRRAPGFSGPQVMQALADIVRMRAAINEAMMGYDYLLMPVSPVLPWAAGSLSPTNDPQDGLPHVAFTVPWNFAEHPAASLNWRHGADGVPVGVQVVGHRFDDLGVLRLSRTLEIMRPEQAGWPLG</sequence>
<protein>
    <submittedName>
        <fullName evidence="3">Amidase</fullName>
    </submittedName>
</protein>
<feature type="domain" description="Amidase" evidence="2">
    <location>
        <begin position="26"/>
        <end position="434"/>
    </location>
</feature>
<dbReference type="AlphaFoldDB" id="E7RYU7"/>
<dbReference type="GO" id="GO:0003824">
    <property type="term" value="F:catalytic activity"/>
    <property type="evidence" value="ECO:0007669"/>
    <property type="project" value="InterPro"/>
</dbReference>
<dbReference type="EMBL" id="AEQP01000020">
    <property type="protein sequence ID" value="EFV94421.1"/>
    <property type="molecule type" value="Genomic_DNA"/>
</dbReference>
<dbReference type="SUPFAM" id="SSF75304">
    <property type="entry name" value="Amidase signature (AS) enzymes"/>
    <property type="match status" value="1"/>
</dbReference>